<dbReference type="InterPro" id="IPR007696">
    <property type="entry name" value="DNA_mismatch_repair_MutS_core"/>
</dbReference>
<dbReference type="FunFam" id="1.10.1420.10:FF:000002">
    <property type="entry name" value="DNA mismatch repair protein MutS"/>
    <property type="match status" value="1"/>
</dbReference>
<dbReference type="AlphaFoldDB" id="A0A520S0L3"/>
<dbReference type="GO" id="GO:0006298">
    <property type="term" value="P:mismatch repair"/>
    <property type="evidence" value="ECO:0007669"/>
    <property type="project" value="UniProtKB-UniRule"/>
</dbReference>
<dbReference type="Pfam" id="PF05192">
    <property type="entry name" value="MutS_III"/>
    <property type="match status" value="1"/>
</dbReference>
<organism evidence="12 13">
    <name type="scientific">OM182 bacterium</name>
    <dbReference type="NCBI Taxonomy" id="2510334"/>
    <lineage>
        <taxon>Bacteria</taxon>
        <taxon>Pseudomonadati</taxon>
        <taxon>Pseudomonadota</taxon>
        <taxon>Gammaproteobacteria</taxon>
        <taxon>OMG group</taxon>
        <taxon>OM182 clade</taxon>
    </lineage>
</organism>
<dbReference type="SMART" id="SM00534">
    <property type="entry name" value="MUTSac"/>
    <property type="match status" value="1"/>
</dbReference>
<keyword evidence="6 9" id="KW-0238">DNA-binding</keyword>
<dbReference type="InterPro" id="IPR027417">
    <property type="entry name" value="P-loop_NTPase"/>
</dbReference>
<dbReference type="FunFam" id="3.40.1170.10:FF:000001">
    <property type="entry name" value="DNA mismatch repair protein MutS"/>
    <property type="match status" value="1"/>
</dbReference>
<dbReference type="NCBIfam" id="NF003810">
    <property type="entry name" value="PRK05399.1"/>
    <property type="match status" value="1"/>
</dbReference>
<evidence type="ECO:0000256" key="10">
    <source>
        <dbReference type="RuleBase" id="RU003756"/>
    </source>
</evidence>
<dbReference type="Proteomes" id="UP000316199">
    <property type="component" value="Unassembled WGS sequence"/>
</dbReference>
<dbReference type="FunFam" id="1.10.1420.10:FF:000001">
    <property type="entry name" value="DNA mismatch repair protein MutS"/>
    <property type="match status" value="1"/>
</dbReference>
<sequence>MNISTHTPMMQQYLGIKASLSNELLFYRMGDFYELFFDDAILAANLLDITLTSRGQSAGQPIPMCGVPFHSVDPYLSRLVKNGISVAICEQVGDPTTTKGPVERKVVRIITPGTVSEEALLDANNDNLIACLIGVKELWGLAILDVSSGRFEVEELNNQDTLRDEINRLRPAELITSDALEYPAMISSHAGLRPRPSWEFDLRSARDCLVKQYRIHDLRSLSCADKDLAISAAGCLLNYVKNTQRAELPHIQALKLIDPKDTVIIDAASRRNLELDSSISGQGNHTLFDVINNTYTAMGGRLLKRWINCPIRDRKRKEARLDAIEHLIKNYTFEKLVPYLQQIGDIERILARVALRSAGPRDLARLRDSLLVLPSLGTQLVDVQAPRIKELAVLCPPKLVITRELEDAIVTNPPVVIRDGNVIAAGYDELLDELRGISENAAAYLIKLEKEEREKTGLSTLKVGYNRVHGYYIEVSRAQSDKIPAYYIRRQTLKNTERFITPDLKVFEDKALSSKSRALHRERELYDKLLERLVSEVADLQQLAHAISEIDVLVNLAERALALDLTRPTLVTDSVINILQGRHLVVERTLEDPFVANDVVMDELHRTLIITGPNMGGKSTYMRQVAQIAILANIGSFVPAKRATLGDIDRIFTRIGSSDDLASGRSTFMVEMTETALILNTASSKSLVLLDEIGRGTSTFDGLSLAWATAYHMTNEIQALTLFATHYFEMTALAKLLNNTVNLHLAAKEYDDRVIFMYSVKHGPANQSYGLQVARLAGLPMSVISLAKQKLTELEAAASTTKLPIKQEQASHNNPNIVEDKLQTLDIDNLSPKAALDLIYEIRNELSQN</sequence>
<dbReference type="SUPFAM" id="SSF48334">
    <property type="entry name" value="DNA repair protein MutS, domain III"/>
    <property type="match status" value="1"/>
</dbReference>
<dbReference type="Gene3D" id="3.40.50.300">
    <property type="entry name" value="P-loop containing nucleotide triphosphate hydrolases"/>
    <property type="match status" value="1"/>
</dbReference>
<evidence type="ECO:0000256" key="1">
    <source>
        <dbReference type="ARBA" id="ARBA00006271"/>
    </source>
</evidence>
<dbReference type="SUPFAM" id="SSF52540">
    <property type="entry name" value="P-loop containing nucleoside triphosphate hydrolases"/>
    <property type="match status" value="1"/>
</dbReference>
<dbReference type="InterPro" id="IPR045076">
    <property type="entry name" value="MutS"/>
</dbReference>
<dbReference type="FunFam" id="3.40.50.300:FF:000870">
    <property type="entry name" value="MutS protein homolog 4"/>
    <property type="match status" value="1"/>
</dbReference>
<dbReference type="InterPro" id="IPR007860">
    <property type="entry name" value="DNA_mmatch_repair_MutS_con_dom"/>
</dbReference>
<dbReference type="PANTHER" id="PTHR11361">
    <property type="entry name" value="DNA MISMATCH REPAIR PROTEIN MUTS FAMILY MEMBER"/>
    <property type="match status" value="1"/>
</dbReference>
<evidence type="ECO:0000259" key="11">
    <source>
        <dbReference type="PROSITE" id="PS00486"/>
    </source>
</evidence>
<dbReference type="InterPro" id="IPR016151">
    <property type="entry name" value="DNA_mismatch_repair_MutS_N"/>
</dbReference>
<dbReference type="Pfam" id="PF05188">
    <property type="entry name" value="MutS_II"/>
    <property type="match status" value="1"/>
</dbReference>
<dbReference type="SUPFAM" id="SSF53150">
    <property type="entry name" value="DNA repair protein MutS, domain II"/>
    <property type="match status" value="1"/>
</dbReference>
<dbReference type="PROSITE" id="PS00486">
    <property type="entry name" value="DNA_MISMATCH_REPAIR_2"/>
    <property type="match status" value="1"/>
</dbReference>
<evidence type="ECO:0000256" key="9">
    <source>
        <dbReference type="HAMAP-Rule" id="MF_00096"/>
    </source>
</evidence>
<keyword evidence="4 9" id="KW-0227">DNA damage</keyword>
<feature type="domain" description="DNA mismatch repair proteins mutS family" evidence="11">
    <location>
        <begin position="686"/>
        <end position="702"/>
    </location>
</feature>
<evidence type="ECO:0000313" key="13">
    <source>
        <dbReference type="Proteomes" id="UP000316199"/>
    </source>
</evidence>
<evidence type="ECO:0000256" key="7">
    <source>
        <dbReference type="ARBA" id="ARBA00023204"/>
    </source>
</evidence>
<dbReference type="Gene3D" id="3.40.1170.10">
    <property type="entry name" value="DNA repair protein MutS, domain I"/>
    <property type="match status" value="1"/>
</dbReference>
<comment type="caution">
    <text evidence="12">The sequence shown here is derived from an EMBL/GenBank/DDBJ whole genome shotgun (WGS) entry which is preliminary data.</text>
</comment>
<reference evidence="12 13" key="1">
    <citation type="submission" date="2019-02" db="EMBL/GenBank/DDBJ databases">
        <title>Prokaryotic population dynamics and viral predation in marine succession experiment using metagenomics: the confinement effect.</title>
        <authorList>
            <person name="Haro-Moreno J.M."/>
            <person name="Rodriguez-Valera F."/>
            <person name="Lopez-Perez M."/>
        </authorList>
    </citation>
    <scope>NUCLEOTIDE SEQUENCE [LARGE SCALE GENOMIC DNA]</scope>
    <source>
        <strain evidence="12">MED-G157</strain>
    </source>
</reference>
<dbReference type="Gene3D" id="1.10.1420.10">
    <property type="match status" value="2"/>
</dbReference>
<accession>A0A520S0L3</accession>
<dbReference type="SMART" id="SM00533">
    <property type="entry name" value="MUTSd"/>
    <property type="match status" value="1"/>
</dbReference>
<name>A0A520S0L3_9GAMM</name>
<feature type="binding site" evidence="9">
    <location>
        <begin position="612"/>
        <end position="619"/>
    </location>
    <ligand>
        <name>ATP</name>
        <dbReference type="ChEBI" id="CHEBI:30616"/>
    </ligand>
</feature>
<dbReference type="GO" id="GO:0005524">
    <property type="term" value="F:ATP binding"/>
    <property type="evidence" value="ECO:0007669"/>
    <property type="project" value="UniProtKB-UniRule"/>
</dbReference>
<evidence type="ECO:0000256" key="8">
    <source>
        <dbReference type="ARBA" id="ARBA00024647"/>
    </source>
</evidence>
<dbReference type="Gene3D" id="6.10.140.430">
    <property type="match status" value="1"/>
</dbReference>
<dbReference type="InterPro" id="IPR005748">
    <property type="entry name" value="DNA_mismatch_repair_MutS"/>
</dbReference>
<dbReference type="SUPFAM" id="SSF55271">
    <property type="entry name" value="DNA repair protein MutS, domain I"/>
    <property type="match status" value="1"/>
</dbReference>
<proteinExistence type="inferred from homology"/>
<dbReference type="Pfam" id="PF00488">
    <property type="entry name" value="MutS_V"/>
    <property type="match status" value="1"/>
</dbReference>
<dbReference type="GO" id="GO:0005829">
    <property type="term" value="C:cytosol"/>
    <property type="evidence" value="ECO:0007669"/>
    <property type="project" value="TreeGrafter"/>
</dbReference>
<dbReference type="InterPro" id="IPR036678">
    <property type="entry name" value="MutS_con_dom_sf"/>
</dbReference>
<keyword evidence="7 9" id="KW-0234">DNA repair</keyword>
<dbReference type="Gene3D" id="3.30.420.110">
    <property type="entry name" value="MutS, connector domain"/>
    <property type="match status" value="1"/>
</dbReference>
<dbReference type="HAMAP" id="MF_00096">
    <property type="entry name" value="MutS"/>
    <property type="match status" value="1"/>
</dbReference>
<dbReference type="EMBL" id="SHAG01000019">
    <property type="protein sequence ID" value="RZO76016.1"/>
    <property type="molecule type" value="Genomic_DNA"/>
</dbReference>
<protein>
    <recommendedName>
        <fullName evidence="2 9">DNA mismatch repair protein MutS</fullName>
    </recommendedName>
</protein>
<keyword evidence="5 9" id="KW-0067">ATP-binding</keyword>
<dbReference type="GO" id="GO:0030983">
    <property type="term" value="F:mismatched DNA binding"/>
    <property type="evidence" value="ECO:0007669"/>
    <property type="project" value="InterPro"/>
</dbReference>
<evidence type="ECO:0000256" key="6">
    <source>
        <dbReference type="ARBA" id="ARBA00023125"/>
    </source>
</evidence>
<dbReference type="GO" id="GO:0003684">
    <property type="term" value="F:damaged DNA binding"/>
    <property type="evidence" value="ECO:0007669"/>
    <property type="project" value="UniProtKB-UniRule"/>
</dbReference>
<dbReference type="InterPro" id="IPR000432">
    <property type="entry name" value="DNA_mismatch_repair_MutS_C"/>
</dbReference>
<dbReference type="Pfam" id="PF05190">
    <property type="entry name" value="MutS_IV"/>
    <property type="match status" value="1"/>
</dbReference>
<dbReference type="InterPro" id="IPR007695">
    <property type="entry name" value="DNA_mismatch_repair_MutS-lik_N"/>
</dbReference>
<evidence type="ECO:0000256" key="4">
    <source>
        <dbReference type="ARBA" id="ARBA00022763"/>
    </source>
</evidence>
<dbReference type="PIRSF" id="PIRSF037677">
    <property type="entry name" value="DNA_mis_repair_Msh6"/>
    <property type="match status" value="1"/>
</dbReference>
<dbReference type="Pfam" id="PF01624">
    <property type="entry name" value="MutS_I"/>
    <property type="match status" value="1"/>
</dbReference>
<evidence type="ECO:0000313" key="12">
    <source>
        <dbReference type="EMBL" id="RZO76016.1"/>
    </source>
</evidence>
<evidence type="ECO:0000256" key="2">
    <source>
        <dbReference type="ARBA" id="ARBA00021982"/>
    </source>
</evidence>
<evidence type="ECO:0000256" key="5">
    <source>
        <dbReference type="ARBA" id="ARBA00022840"/>
    </source>
</evidence>
<comment type="similarity">
    <text evidence="1 9 10">Belongs to the DNA mismatch repair MutS family.</text>
</comment>
<evidence type="ECO:0000256" key="3">
    <source>
        <dbReference type="ARBA" id="ARBA00022741"/>
    </source>
</evidence>
<dbReference type="PANTHER" id="PTHR11361:SF34">
    <property type="entry name" value="DNA MISMATCH REPAIR PROTEIN MSH1, MITOCHONDRIAL"/>
    <property type="match status" value="1"/>
</dbReference>
<dbReference type="InterPro" id="IPR036187">
    <property type="entry name" value="DNA_mismatch_repair_MutS_sf"/>
</dbReference>
<dbReference type="InterPro" id="IPR017261">
    <property type="entry name" value="DNA_mismatch_repair_MutS/MSH"/>
</dbReference>
<keyword evidence="3 9" id="KW-0547">Nucleotide-binding</keyword>
<gene>
    <name evidence="9 12" type="primary">mutS</name>
    <name evidence="12" type="ORF">EVA68_05400</name>
</gene>
<dbReference type="NCBIfam" id="TIGR01070">
    <property type="entry name" value="mutS1"/>
    <property type="match status" value="1"/>
</dbReference>
<dbReference type="InterPro" id="IPR007861">
    <property type="entry name" value="DNA_mismatch_repair_MutS_clamp"/>
</dbReference>
<dbReference type="GO" id="GO:0140664">
    <property type="term" value="F:ATP-dependent DNA damage sensor activity"/>
    <property type="evidence" value="ECO:0007669"/>
    <property type="project" value="InterPro"/>
</dbReference>
<comment type="function">
    <text evidence="8 9">This protein is involved in the repair of mismatches in DNA. It is possible that it carries out the mismatch recognition step. This protein has a weak ATPase activity.</text>
</comment>